<evidence type="ECO:0000313" key="3">
    <source>
        <dbReference type="EMBL" id="SEH00286.1"/>
    </source>
</evidence>
<dbReference type="InterPro" id="IPR005543">
    <property type="entry name" value="PASTA_dom"/>
</dbReference>
<accession>A0A1H6ETE4</accession>
<keyword evidence="4" id="KW-1185">Reference proteome</keyword>
<name>A0A1H6ETE4_9ACTN</name>
<keyword evidence="1" id="KW-0812">Transmembrane</keyword>
<dbReference type="SMART" id="SM00740">
    <property type="entry name" value="PASTA"/>
    <property type="match status" value="1"/>
</dbReference>
<dbReference type="AlphaFoldDB" id="A0A1H6ETE4"/>
<protein>
    <submittedName>
        <fullName evidence="3">PASTA domain-containing protein</fullName>
    </submittedName>
</protein>
<dbReference type="CDD" id="cd06577">
    <property type="entry name" value="PASTA_pknB"/>
    <property type="match status" value="1"/>
</dbReference>
<evidence type="ECO:0000256" key="1">
    <source>
        <dbReference type="SAM" id="Phobius"/>
    </source>
</evidence>
<dbReference type="Proteomes" id="UP000236732">
    <property type="component" value="Unassembled WGS sequence"/>
</dbReference>
<feature type="domain" description="PASTA" evidence="2">
    <location>
        <begin position="77"/>
        <end position="137"/>
    </location>
</feature>
<proteinExistence type="predicted"/>
<keyword evidence="1" id="KW-1133">Transmembrane helix</keyword>
<dbReference type="EMBL" id="FNVT01000016">
    <property type="protein sequence ID" value="SEH00286.1"/>
    <property type="molecule type" value="Genomic_DNA"/>
</dbReference>
<feature type="transmembrane region" description="Helical" evidence="1">
    <location>
        <begin position="39"/>
        <end position="59"/>
    </location>
</feature>
<dbReference type="RefSeq" id="WP_103961459.1">
    <property type="nucleotide sequence ID" value="NZ_FNVT01000016.1"/>
</dbReference>
<keyword evidence="1" id="KW-0472">Membrane</keyword>
<sequence>MTIEDDLADAMKAHVAGVQAAPDLGRAVRRRHRAHVLRFRTGGAALLTAAVAVAVPVAWNSSDPTRPPAATGVVMRDEVIVPDVTAKRATDAVRILSEAGLVTEVASDAQDQVVQAQRPAAGERVAAGGPVELDLFPVSPKPQDLGDLGDGREFGGIRLGYVPEGLVWGKWSSKDKFGKNSYSTTFDKPGSEFGPYGIQVFVIHGKNPESTLGVPEQGSEAVDVGGRQARLATVTDGGEIVPDGTEGGTLTISWQLRDDLFVEVCLSPDLADEVDGKAELKRIAEGVSATE</sequence>
<organism evidence="3 4">
    <name type="scientific">Nonomuraea solani</name>
    <dbReference type="NCBI Taxonomy" id="1144553"/>
    <lineage>
        <taxon>Bacteria</taxon>
        <taxon>Bacillati</taxon>
        <taxon>Actinomycetota</taxon>
        <taxon>Actinomycetes</taxon>
        <taxon>Streptosporangiales</taxon>
        <taxon>Streptosporangiaceae</taxon>
        <taxon>Nonomuraea</taxon>
    </lineage>
</organism>
<evidence type="ECO:0000259" key="2">
    <source>
        <dbReference type="PROSITE" id="PS51178"/>
    </source>
</evidence>
<reference evidence="3 4" key="1">
    <citation type="submission" date="2016-10" db="EMBL/GenBank/DDBJ databases">
        <authorList>
            <person name="de Groot N.N."/>
        </authorList>
    </citation>
    <scope>NUCLEOTIDE SEQUENCE [LARGE SCALE GENOMIC DNA]</scope>
    <source>
        <strain evidence="3 4">CGMCC 4.7037</strain>
    </source>
</reference>
<dbReference type="OrthoDB" id="3539463at2"/>
<dbReference type="Gene3D" id="3.30.10.20">
    <property type="match status" value="1"/>
</dbReference>
<evidence type="ECO:0000313" key="4">
    <source>
        <dbReference type="Proteomes" id="UP000236732"/>
    </source>
</evidence>
<gene>
    <name evidence="3" type="ORF">SAMN05444920_11620</name>
</gene>
<dbReference type="PROSITE" id="PS51178">
    <property type="entry name" value="PASTA"/>
    <property type="match status" value="1"/>
</dbReference>
<dbReference type="Pfam" id="PF03793">
    <property type="entry name" value="PASTA"/>
    <property type="match status" value="1"/>
</dbReference>